<protein>
    <submittedName>
        <fullName evidence="2">Uncharacterized protein</fullName>
    </submittedName>
</protein>
<name>A0A9E4K211_9GAMM</name>
<feature type="chain" id="PRO_5039612380" evidence="1">
    <location>
        <begin position="20"/>
        <end position="146"/>
    </location>
</feature>
<evidence type="ECO:0000313" key="3">
    <source>
        <dbReference type="Proteomes" id="UP000886687"/>
    </source>
</evidence>
<organism evidence="2 3">
    <name type="scientific">Candidatus Thiodiazotropha lotti</name>
    <dbReference type="NCBI Taxonomy" id="2792787"/>
    <lineage>
        <taxon>Bacteria</taxon>
        <taxon>Pseudomonadati</taxon>
        <taxon>Pseudomonadota</taxon>
        <taxon>Gammaproteobacteria</taxon>
        <taxon>Chromatiales</taxon>
        <taxon>Sedimenticolaceae</taxon>
        <taxon>Candidatus Thiodiazotropha</taxon>
    </lineage>
</organism>
<evidence type="ECO:0000313" key="2">
    <source>
        <dbReference type="EMBL" id="MCG7937493.1"/>
    </source>
</evidence>
<keyword evidence="1" id="KW-0732">Signal</keyword>
<feature type="signal peptide" evidence="1">
    <location>
        <begin position="1"/>
        <end position="19"/>
    </location>
</feature>
<proteinExistence type="predicted"/>
<comment type="caution">
    <text evidence="2">The sequence shown here is derived from an EMBL/GenBank/DDBJ whole genome shotgun (WGS) entry which is preliminary data.</text>
</comment>
<dbReference type="EMBL" id="JAEPDI010000001">
    <property type="protein sequence ID" value="MCG7937493.1"/>
    <property type="molecule type" value="Genomic_DNA"/>
</dbReference>
<evidence type="ECO:0000256" key="1">
    <source>
        <dbReference type="SAM" id="SignalP"/>
    </source>
</evidence>
<gene>
    <name evidence="2" type="ORF">JAZ04_01360</name>
</gene>
<dbReference type="Proteomes" id="UP000886687">
    <property type="component" value="Unassembled WGS sequence"/>
</dbReference>
<accession>A0A9E4K211</accession>
<dbReference type="AlphaFoldDB" id="A0A9E4K211"/>
<reference evidence="2" key="1">
    <citation type="journal article" date="2021" name="Proc. Natl. Acad. Sci. U.S.A.">
        <title>Global biogeography of chemosynthetic symbionts reveals both localized and globally distributed symbiont groups. .</title>
        <authorList>
            <person name="Osvatic J.T."/>
            <person name="Wilkins L.G.E."/>
            <person name="Leibrecht L."/>
            <person name="Leray M."/>
            <person name="Zauner S."/>
            <person name="Polzin J."/>
            <person name="Camacho Y."/>
            <person name="Gros O."/>
            <person name="van Gils J.A."/>
            <person name="Eisen J.A."/>
            <person name="Petersen J.M."/>
            <person name="Yuen B."/>
        </authorList>
    </citation>
    <scope>NUCLEOTIDE SEQUENCE</scope>
    <source>
        <strain evidence="2">MAGL173</strain>
    </source>
</reference>
<sequence length="146" mass="15830">MKKLLLTIAVALMAATSLAAQDDHADHDHTSGHASEGEEYHLGQTSLAGTHYQVTLYDEINPGTEAVISIEVEQGKAPSELRTWVGVKNGRGSVKTLLQADSHGHYHGHLEVPAKLPEGSAIWIDVRTESGRKRGAVRILETDHTH</sequence>